<protein>
    <submittedName>
        <fullName evidence="1">Uncharacterized protein</fullName>
    </submittedName>
</protein>
<organism evidence="1 2">
    <name type="scientific">Melastoma candidum</name>
    <dbReference type="NCBI Taxonomy" id="119954"/>
    <lineage>
        <taxon>Eukaryota</taxon>
        <taxon>Viridiplantae</taxon>
        <taxon>Streptophyta</taxon>
        <taxon>Embryophyta</taxon>
        <taxon>Tracheophyta</taxon>
        <taxon>Spermatophyta</taxon>
        <taxon>Magnoliopsida</taxon>
        <taxon>eudicotyledons</taxon>
        <taxon>Gunneridae</taxon>
        <taxon>Pentapetalae</taxon>
        <taxon>rosids</taxon>
        <taxon>malvids</taxon>
        <taxon>Myrtales</taxon>
        <taxon>Melastomataceae</taxon>
        <taxon>Melastomatoideae</taxon>
        <taxon>Melastomateae</taxon>
        <taxon>Melastoma</taxon>
    </lineage>
</organism>
<proteinExistence type="predicted"/>
<dbReference type="EMBL" id="CM042882">
    <property type="protein sequence ID" value="KAI4381805.1"/>
    <property type="molecule type" value="Genomic_DNA"/>
</dbReference>
<gene>
    <name evidence="1" type="ORF">MLD38_007844</name>
</gene>
<keyword evidence="2" id="KW-1185">Reference proteome</keyword>
<evidence type="ECO:0000313" key="2">
    <source>
        <dbReference type="Proteomes" id="UP001057402"/>
    </source>
</evidence>
<reference evidence="2" key="1">
    <citation type="journal article" date="2023" name="Front. Plant Sci.">
        <title>Chromosomal-level genome assembly of Melastoma candidum provides insights into trichome evolution.</title>
        <authorList>
            <person name="Zhong Y."/>
            <person name="Wu W."/>
            <person name="Sun C."/>
            <person name="Zou P."/>
            <person name="Liu Y."/>
            <person name="Dai S."/>
            <person name="Zhou R."/>
        </authorList>
    </citation>
    <scope>NUCLEOTIDE SEQUENCE [LARGE SCALE GENOMIC DNA]</scope>
</reference>
<dbReference type="Proteomes" id="UP001057402">
    <property type="component" value="Chromosome 3"/>
</dbReference>
<comment type="caution">
    <text evidence="1">The sequence shown here is derived from an EMBL/GenBank/DDBJ whole genome shotgun (WGS) entry which is preliminary data.</text>
</comment>
<accession>A0ACB9RSC8</accession>
<name>A0ACB9RSC8_9MYRT</name>
<evidence type="ECO:0000313" key="1">
    <source>
        <dbReference type="EMBL" id="KAI4381805.1"/>
    </source>
</evidence>
<sequence>MVQFGILSPEKIPPAEEEEDVLRCLFPISATTRVKIGRSFRFREHRSPRVSCIGNVVNKGGRGKERKRKNDHRGKERRNATAAPHLNQSLILKLLKVFKKKETKAANAEPSRLPPGGAYEKSAPKTERAKKIFNWSVRGPLSAVTPHPWLPISSKRRWGKRNEVTVVENIVLAPRKEINLWKKRMVAPPPPLMV</sequence>